<keyword evidence="3" id="KW-1185">Reference proteome</keyword>
<evidence type="ECO:0000256" key="1">
    <source>
        <dbReference type="SAM" id="Phobius"/>
    </source>
</evidence>
<sequence>MSEILFIGNEHAQLTPFHLLVLFLGCLSLIVSQWDLPPPLCQAVGVWRRGMVLVVGGMVMHHIVINALRKYQDDAEAAQQRKKEAIDLKAKGSVPKQPNAWENASAHPSAFLTTRDGKPRLFPFPLGKAGAETKELWWEAGNSAHVGHFCK</sequence>
<feature type="transmembrane region" description="Helical" evidence="1">
    <location>
        <begin position="46"/>
        <end position="65"/>
    </location>
</feature>
<feature type="transmembrane region" description="Helical" evidence="1">
    <location>
        <begin position="12"/>
        <end position="34"/>
    </location>
</feature>
<keyword evidence="1" id="KW-0812">Transmembrane</keyword>
<protein>
    <submittedName>
        <fullName evidence="2">Uncharacterized protein</fullName>
    </submittedName>
</protein>
<comment type="caution">
    <text evidence="2">The sequence shown here is derived from an EMBL/GenBank/DDBJ whole genome shotgun (WGS) entry which is preliminary data.</text>
</comment>
<keyword evidence="1" id="KW-1133">Transmembrane helix</keyword>
<dbReference type="Proteomes" id="UP000279259">
    <property type="component" value="Unassembled WGS sequence"/>
</dbReference>
<keyword evidence="1" id="KW-0472">Membrane</keyword>
<dbReference type="EMBL" id="RSCD01000002">
    <property type="protein sequence ID" value="RSH94387.1"/>
    <property type="molecule type" value="Genomic_DNA"/>
</dbReference>
<name>A0A427YTH8_9TREE</name>
<dbReference type="AlphaFoldDB" id="A0A427YTH8"/>
<reference evidence="2 3" key="1">
    <citation type="submission" date="2018-11" db="EMBL/GenBank/DDBJ databases">
        <title>Genome sequence of Saitozyma podzolica DSM 27192.</title>
        <authorList>
            <person name="Aliyu H."/>
            <person name="Gorte O."/>
            <person name="Ochsenreither K."/>
        </authorList>
    </citation>
    <scope>NUCLEOTIDE SEQUENCE [LARGE SCALE GENOMIC DNA]</scope>
    <source>
        <strain evidence="2 3">DSM 27192</strain>
    </source>
</reference>
<gene>
    <name evidence="2" type="ORF">EHS25_004190</name>
</gene>
<dbReference type="OrthoDB" id="2594909at2759"/>
<accession>A0A427YTH8</accession>
<proteinExistence type="predicted"/>
<evidence type="ECO:0000313" key="3">
    <source>
        <dbReference type="Proteomes" id="UP000279259"/>
    </source>
</evidence>
<evidence type="ECO:0000313" key="2">
    <source>
        <dbReference type="EMBL" id="RSH94387.1"/>
    </source>
</evidence>
<organism evidence="2 3">
    <name type="scientific">Saitozyma podzolica</name>
    <dbReference type="NCBI Taxonomy" id="1890683"/>
    <lineage>
        <taxon>Eukaryota</taxon>
        <taxon>Fungi</taxon>
        <taxon>Dikarya</taxon>
        <taxon>Basidiomycota</taxon>
        <taxon>Agaricomycotina</taxon>
        <taxon>Tremellomycetes</taxon>
        <taxon>Tremellales</taxon>
        <taxon>Trimorphomycetaceae</taxon>
        <taxon>Saitozyma</taxon>
    </lineage>
</organism>